<keyword evidence="10" id="KW-1185">Reference proteome</keyword>
<dbReference type="InterPro" id="IPR043132">
    <property type="entry name" value="BCAT-like_C"/>
</dbReference>
<sequence>MSYALLNGHLLPAAEVHMHLPNRGLQFNDGFFETMVFEHGQVRWSKQHLARMQRAAAALHLQLPTTLGNAPSLGQALAALASPIGGAARIRLQFWRAGGGLYAPKTNQAEWLATAAPFVASDTPIGSAGFAQGISTQYSAVSFCKGPYALHYVLAAQEREARGLGELLLLDSKGHVAEAVSAALLWIRNEELFTPAPESGCVAGVRQAHLLQVAQAKGIRCHLGLYRPEEVLAADAVFTANVAGIRNIQQLASATYKQTEHPLLDALRHWEKQD</sequence>
<dbReference type="SUPFAM" id="SSF56752">
    <property type="entry name" value="D-aminoacid aminotransferase-like PLP-dependent enzymes"/>
    <property type="match status" value="1"/>
</dbReference>
<evidence type="ECO:0000313" key="9">
    <source>
        <dbReference type="EMBL" id="KUG08860.1"/>
    </source>
</evidence>
<proteinExistence type="inferred from homology"/>
<dbReference type="Gene3D" id="3.30.470.10">
    <property type="match status" value="1"/>
</dbReference>
<name>A0A9X0HMU6_SOLP1</name>
<dbReference type="InterPro" id="IPR043131">
    <property type="entry name" value="BCAT-like_N"/>
</dbReference>
<evidence type="ECO:0000256" key="3">
    <source>
        <dbReference type="ARBA" id="ARBA00005072"/>
    </source>
</evidence>
<dbReference type="RefSeq" id="WP_059070665.1">
    <property type="nucleotide sequence ID" value="NZ_LNAL01000006.1"/>
</dbReference>
<comment type="catalytic activity">
    <reaction evidence="6">
        <text>L-valine + 2-oxoglutarate = 3-methyl-2-oxobutanoate + L-glutamate</text>
        <dbReference type="Rhea" id="RHEA:24813"/>
        <dbReference type="ChEBI" id="CHEBI:11851"/>
        <dbReference type="ChEBI" id="CHEBI:16810"/>
        <dbReference type="ChEBI" id="CHEBI:29985"/>
        <dbReference type="ChEBI" id="CHEBI:57762"/>
        <dbReference type="EC" id="2.6.1.42"/>
    </reaction>
</comment>
<dbReference type="EC" id="2.6.1.42" evidence="5"/>
<evidence type="ECO:0000256" key="7">
    <source>
        <dbReference type="ARBA" id="ARBA00048798"/>
    </source>
</evidence>
<evidence type="ECO:0000256" key="6">
    <source>
        <dbReference type="ARBA" id="ARBA00048212"/>
    </source>
</evidence>
<dbReference type="InterPro" id="IPR036038">
    <property type="entry name" value="Aminotransferase-like"/>
</dbReference>
<dbReference type="PANTHER" id="PTHR42743">
    <property type="entry name" value="AMINO-ACID AMINOTRANSFERASE"/>
    <property type="match status" value="1"/>
</dbReference>
<dbReference type="GO" id="GO:0004084">
    <property type="term" value="F:branched-chain-amino-acid transaminase activity"/>
    <property type="evidence" value="ECO:0007669"/>
    <property type="project" value="UniProtKB-EC"/>
</dbReference>
<dbReference type="Pfam" id="PF01063">
    <property type="entry name" value="Aminotran_4"/>
    <property type="match status" value="1"/>
</dbReference>
<protein>
    <recommendedName>
        <fullName evidence="5">branched-chain-amino-acid transaminase</fullName>
        <ecNumber evidence="5">2.6.1.42</ecNumber>
    </recommendedName>
</protein>
<comment type="caution">
    <text evidence="9">The sequence shown here is derived from an EMBL/GenBank/DDBJ whole genome shotgun (WGS) entry which is preliminary data.</text>
</comment>
<evidence type="ECO:0000256" key="1">
    <source>
        <dbReference type="ARBA" id="ARBA00004824"/>
    </source>
</evidence>
<comment type="similarity">
    <text evidence="4">Belongs to the class-IV pyridoxal-phosphate-dependent aminotransferase family.</text>
</comment>
<comment type="pathway">
    <text evidence="3">Amino-acid biosynthesis; L-leucine biosynthesis; L-leucine from 3-methyl-2-oxobutanoate: step 4/4.</text>
</comment>
<organism evidence="9 10">
    <name type="scientific">Solirubrum puertoriconensis</name>
    <dbReference type="NCBI Taxonomy" id="1751427"/>
    <lineage>
        <taxon>Bacteria</taxon>
        <taxon>Pseudomonadati</taxon>
        <taxon>Bacteroidota</taxon>
        <taxon>Cytophagia</taxon>
        <taxon>Cytophagales</taxon>
    </lineage>
</organism>
<evidence type="ECO:0000256" key="8">
    <source>
        <dbReference type="ARBA" id="ARBA00049229"/>
    </source>
</evidence>
<dbReference type="InterPro" id="IPR001544">
    <property type="entry name" value="Aminotrans_IV"/>
</dbReference>
<gene>
    <name evidence="9" type="ORF">ASU33_12110</name>
</gene>
<dbReference type="EMBL" id="LNAL01000006">
    <property type="protein sequence ID" value="KUG08860.1"/>
    <property type="molecule type" value="Genomic_DNA"/>
</dbReference>
<accession>A0A9X0HMU6</accession>
<comment type="catalytic activity">
    <reaction evidence="7">
        <text>L-isoleucine + 2-oxoglutarate = (S)-3-methyl-2-oxopentanoate + L-glutamate</text>
        <dbReference type="Rhea" id="RHEA:24801"/>
        <dbReference type="ChEBI" id="CHEBI:16810"/>
        <dbReference type="ChEBI" id="CHEBI:29985"/>
        <dbReference type="ChEBI" id="CHEBI:35146"/>
        <dbReference type="ChEBI" id="CHEBI:58045"/>
        <dbReference type="EC" id="2.6.1.42"/>
    </reaction>
</comment>
<dbReference type="InterPro" id="IPR050571">
    <property type="entry name" value="Class-IV_PLP-Dep_Aminotrnsfr"/>
</dbReference>
<comment type="pathway">
    <text evidence="2">Amino-acid biosynthesis; L-valine biosynthesis; L-valine from pyruvate: step 4/4.</text>
</comment>
<dbReference type="AlphaFoldDB" id="A0A9X0HMU6"/>
<dbReference type="Proteomes" id="UP000054223">
    <property type="component" value="Unassembled WGS sequence"/>
</dbReference>
<evidence type="ECO:0000256" key="5">
    <source>
        <dbReference type="ARBA" id="ARBA00013053"/>
    </source>
</evidence>
<dbReference type="OrthoDB" id="9805628at2"/>
<dbReference type="Gene3D" id="3.20.10.10">
    <property type="entry name" value="D-amino Acid Aminotransferase, subunit A, domain 2"/>
    <property type="match status" value="1"/>
</dbReference>
<evidence type="ECO:0000313" key="10">
    <source>
        <dbReference type="Proteomes" id="UP000054223"/>
    </source>
</evidence>
<comment type="catalytic activity">
    <reaction evidence="8">
        <text>L-leucine + 2-oxoglutarate = 4-methyl-2-oxopentanoate + L-glutamate</text>
        <dbReference type="Rhea" id="RHEA:18321"/>
        <dbReference type="ChEBI" id="CHEBI:16810"/>
        <dbReference type="ChEBI" id="CHEBI:17865"/>
        <dbReference type="ChEBI" id="CHEBI:29985"/>
        <dbReference type="ChEBI" id="CHEBI:57427"/>
        <dbReference type="EC" id="2.6.1.42"/>
    </reaction>
</comment>
<dbReference type="GO" id="GO:0046394">
    <property type="term" value="P:carboxylic acid biosynthetic process"/>
    <property type="evidence" value="ECO:0007669"/>
    <property type="project" value="UniProtKB-ARBA"/>
</dbReference>
<dbReference type="PANTHER" id="PTHR42743:SF11">
    <property type="entry name" value="AMINODEOXYCHORISMATE LYASE"/>
    <property type="match status" value="1"/>
</dbReference>
<comment type="pathway">
    <text evidence="1">Amino-acid biosynthesis; L-isoleucine biosynthesis; L-isoleucine from 2-oxobutanoate: step 4/4.</text>
</comment>
<evidence type="ECO:0000256" key="4">
    <source>
        <dbReference type="ARBA" id="ARBA00009320"/>
    </source>
</evidence>
<reference evidence="9 10" key="1">
    <citation type="submission" date="2015-11" db="EMBL/GenBank/DDBJ databases">
        <title>Solirubrum puertoriconensis gen. nov. an environmental bacteria isolated in Puerto Rico.</title>
        <authorList>
            <person name="Cuebas-Irizarry M.F."/>
            <person name="Montalvo-Rodriguez R."/>
        </authorList>
    </citation>
    <scope>NUCLEOTIDE SEQUENCE [LARGE SCALE GENOMIC DNA]</scope>
    <source>
        <strain evidence="9 10">MC1A</strain>
    </source>
</reference>
<evidence type="ECO:0000256" key="2">
    <source>
        <dbReference type="ARBA" id="ARBA00004931"/>
    </source>
</evidence>